<dbReference type="Gene3D" id="2.40.160.10">
    <property type="entry name" value="Porin"/>
    <property type="match status" value="1"/>
</dbReference>
<organism evidence="3 4">
    <name type="scientific">Bacterioplanoides pacificum</name>
    <dbReference type="NCBI Taxonomy" id="1171596"/>
    <lineage>
        <taxon>Bacteria</taxon>
        <taxon>Pseudomonadati</taxon>
        <taxon>Pseudomonadota</taxon>
        <taxon>Gammaproteobacteria</taxon>
        <taxon>Oceanospirillales</taxon>
        <taxon>Oceanospirillaceae</taxon>
        <taxon>Bacterioplanoides</taxon>
    </lineage>
</organism>
<dbReference type="Proteomes" id="UP001595722">
    <property type="component" value="Unassembled WGS sequence"/>
</dbReference>
<keyword evidence="1" id="KW-0732">Signal</keyword>
<dbReference type="Pfam" id="PF13609">
    <property type="entry name" value="Porin_4"/>
    <property type="match status" value="1"/>
</dbReference>
<name>A0ABV7VPW7_9GAMM</name>
<feature type="signal peptide" evidence="1">
    <location>
        <begin position="1"/>
        <end position="22"/>
    </location>
</feature>
<dbReference type="RefSeq" id="WP_376864297.1">
    <property type="nucleotide sequence ID" value="NZ_JBHRYB010000001.1"/>
</dbReference>
<evidence type="ECO:0000259" key="2">
    <source>
        <dbReference type="Pfam" id="PF13609"/>
    </source>
</evidence>
<feature type="chain" id="PRO_5046162965" evidence="1">
    <location>
        <begin position="23"/>
        <end position="397"/>
    </location>
</feature>
<evidence type="ECO:0000313" key="3">
    <source>
        <dbReference type="EMBL" id="MFC3678747.1"/>
    </source>
</evidence>
<gene>
    <name evidence="3" type="ORF">ACFOMG_01310</name>
</gene>
<dbReference type="EMBL" id="JBHRYB010000001">
    <property type="protein sequence ID" value="MFC3678747.1"/>
    <property type="molecule type" value="Genomic_DNA"/>
</dbReference>
<evidence type="ECO:0000313" key="4">
    <source>
        <dbReference type="Proteomes" id="UP001595722"/>
    </source>
</evidence>
<accession>A0ABV7VPW7</accession>
<dbReference type="SUPFAM" id="SSF56935">
    <property type="entry name" value="Porins"/>
    <property type="match status" value="1"/>
</dbReference>
<sequence length="397" mass="43148">MVSRKRSLATAILLASSQLAVAGDLNINGFMNVTAGYLDNKDVGVTGYEDGVNFDQGTLVGLQLSQQVNDTTSATVQLISRGSERYQTEAAWAYITYAASENTDLRAGRLRTPFFHYSDFLEVGYAFNWVSPPSVVYRLNDMSSITGVDMTHRFSAGSLDGSVQIYAGRYNDDFTLSGDSYEMELRRAGGAVVSLNYDNFGSRISYHKADFYINGLDPTGDRALDQLIALATGYDMANGTDITSEFVPDGETSNFYQASLSWDNGDTALLAEYTALRHDSALLNDDDAWMVGASQRITAATALHLTYAHSEDQLKSGATGIAQSFTESENDSIILGLRYDYDSAATIKFEVQHLTDKSSDKRLAAIASNPADINGARNLSLTEESGVLYNVGLSLVF</sequence>
<proteinExistence type="predicted"/>
<protein>
    <submittedName>
        <fullName evidence="3">Porin</fullName>
    </submittedName>
</protein>
<evidence type="ECO:0000256" key="1">
    <source>
        <dbReference type="SAM" id="SignalP"/>
    </source>
</evidence>
<comment type="caution">
    <text evidence="3">The sequence shown here is derived from an EMBL/GenBank/DDBJ whole genome shotgun (WGS) entry which is preliminary data.</text>
</comment>
<keyword evidence="4" id="KW-1185">Reference proteome</keyword>
<dbReference type="InterPro" id="IPR023614">
    <property type="entry name" value="Porin_dom_sf"/>
</dbReference>
<dbReference type="InterPro" id="IPR033900">
    <property type="entry name" value="Gram_neg_porin_domain"/>
</dbReference>
<reference evidence="4" key="1">
    <citation type="journal article" date="2019" name="Int. J. Syst. Evol. Microbiol.">
        <title>The Global Catalogue of Microorganisms (GCM) 10K type strain sequencing project: providing services to taxonomists for standard genome sequencing and annotation.</title>
        <authorList>
            <consortium name="The Broad Institute Genomics Platform"/>
            <consortium name="The Broad Institute Genome Sequencing Center for Infectious Disease"/>
            <person name="Wu L."/>
            <person name="Ma J."/>
        </authorList>
    </citation>
    <scope>NUCLEOTIDE SEQUENCE [LARGE SCALE GENOMIC DNA]</scope>
    <source>
        <strain evidence="4">KCTC 42424</strain>
    </source>
</reference>
<feature type="domain" description="Porin" evidence="2">
    <location>
        <begin position="9"/>
        <end position="312"/>
    </location>
</feature>